<keyword evidence="6" id="KW-0597">Phosphoprotein</keyword>
<comment type="subcellular location">
    <subcellularLocation>
        <location evidence="1">Mitochondrion</location>
    </subcellularLocation>
</comment>
<dbReference type="Pfam" id="PF00550">
    <property type="entry name" value="PP-binding"/>
    <property type="match status" value="1"/>
</dbReference>
<dbReference type="EMBL" id="CAJJDP010000152">
    <property type="protein sequence ID" value="CAD8210367.1"/>
    <property type="molecule type" value="Genomic_DNA"/>
</dbReference>
<keyword evidence="4 12" id="KW-0596">Phosphopantetheine</keyword>
<comment type="similarity">
    <text evidence="2">Belongs to the acyl carrier protein (ACP) family.</text>
</comment>
<evidence type="ECO:0000256" key="8">
    <source>
        <dbReference type="ARBA" id="ARBA00022982"/>
    </source>
</evidence>
<evidence type="ECO:0000256" key="11">
    <source>
        <dbReference type="ARBA" id="ARBA00023160"/>
    </source>
</evidence>
<evidence type="ECO:0000256" key="1">
    <source>
        <dbReference type="ARBA" id="ARBA00004173"/>
    </source>
</evidence>
<evidence type="ECO:0000256" key="9">
    <source>
        <dbReference type="ARBA" id="ARBA00023098"/>
    </source>
</evidence>
<evidence type="ECO:0000256" key="6">
    <source>
        <dbReference type="ARBA" id="ARBA00022553"/>
    </source>
</evidence>
<reference evidence="14" key="1">
    <citation type="submission" date="2021-01" db="EMBL/GenBank/DDBJ databases">
        <authorList>
            <consortium name="Genoscope - CEA"/>
            <person name="William W."/>
        </authorList>
    </citation>
    <scope>NUCLEOTIDE SEQUENCE</scope>
</reference>
<dbReference type="GO" id="GO:0005739">
    <property type="term" value="C:mitochondrion"/>
    <property type="evidence" value="ECO:0007669"/>
    <property type="project" value="UniProtKB-SubCell"/>
</dbReference>
<dbReference type="InterPro" id="IPR003231">
    <property type="entry name" value="ACP"/>
</dbReference>
<protein>
    <recommendedName>
        <fullName evidence="12">Acyl carrier protein</fullName>
    </recommendedName>
</protein>
<evidence type="ECO:0000256" key="7">
    <source>
        <dbReference type="ARBA" id="ARBA00022832"/>
    </source>
</evidence>
<keyword evidence="10" id="KW-0496">Mitochondrion</keyword>
<evidence type="ECO:0000256" key="10">
    <source>
        <dbReference type="ARBA" id="ARBA00023128"/>
    </source>
</evidence>
<keyword evidence="9" id="KW-0443">Lipid metabolism</keyword>
<keyword evidence="8" id="KW-0249">Electron transport</keyword>
<evidence type="ECO:0000259" key="13">
    <source>
        <dbReference type="Pfam" id="PF00550"/>
    </source>
</evidence>
<feature type="domain" description="Carrier" evidence="13">
    <location>
        <begin position="68"/>
        <end position="129"/>
    </location>
</feature>
<dbReference type="OrthoDB" id="448946at2759"/>
<dbReference type="GO" id="GO:0000035">
    <property type="term" value="F:acyl binding"/>
    <property type="evidence" value="ECO:0007669"/>
    <property type="project" value="TreeGrafter"/>
</dbReference>
<evidence type="ECO:0000313" key="15">
    <source>
        <dbReference type="Proteomes" id="UP000683925"/>
    </source>
</evidence>
<name>A0A8S1YC55_PAROT</name>
<keyword evidence="3" id="KW-0813">Transport</keyword>
<keyword evidence="7" id="KW-0276">Fatty acid metabolism</keyword>
<keyword evidence="15" id="KW-1185">Reference proteome</keyword>
<dbReference type="InterPro" id="IPR009081">
    <property type="entry name" value="PP-bd_ACP"/>
</dbReference>
<organism evidence="14 15">
    <name type="scientific">Paramecium octaurelia</name>
    <dbReference type="NCBI Taxonomy" id="43137"/>
    <lineage>
        <taxon>Eukaryota</taxon>
        <taxon>Sar</taxon>
        <taxon>Alveolata</taxon>
        <taxon>Ciliophora</taxon>
        <taxon>Intramacronucleata</taxon>
        <taxon>Oligohymenophorea</taxon>
        <taxon>Peniculida</taxon>
        <taxon>Parameciidae</taxon>
        <taxon>Paramecium</taxon>
    </lineage>
</organism>
<evidence type="ECO:0000256" key="4">
    <source>
        <dbReference type="ARBA" id="ARBA00022450"/>
    </source>
</evidence>
<dbReference type="PANTHER" id="PTHR20863">
    <property type="entry name" value="ACYL CARRIER PROTEIN"/>
    <property type="match status" value="1"/>
</dbReference>
<comment type="function">
    <text evidence="12">Carrier of the growing fatty acid chain in fatty acid biosynthesis.</text>
</comment>
<keyword evidence="5 12" id="KW-0444">Lipid biosynthesis</keyword>
<gene>
    <name evidence="14" type="ORF">POCTA_138.1.T1500137</name>
</gene>
<comment type="caution">
    <text evidence="14">The sequence shown here is derived from an EMBL/GenBank/DDBJ whole genome shotgun (WGS) entry which is preliminary data.</text>
</comment>
<evidence type="ECO:0000313" key="14">
    <source>
        <dbReference type="EMBL" id="CAD8210367.1"/>
    </source>
</evidence>
<evidence type="ECO:0000256" key="3">
    <source>
        <dbReference type="ARBA" id="ARBA00022448"/>
    </source>
</evidence>
<dbReference type="OMA" id="FYINHIF"/>
<dbReference type="Proteomes" id="UP000683925">
    <property type="component" value="Unassembled WGS sequence"/>
</dbReference>
<dbReference type="PANTHER" id="PTHR20863:SF28">
    <property type="entry name" value="ACYL CARRIER PROTEIN, MITOCHONDRIAL"/>
    <property type="match status" value="1"/>
</dbReference>
<proteinExistence type="inferred from homology"/>
<dbReference type="GO" id="GO:0000036">
    <property type="term" value="F:acyl carrier activity"/>
    <property type="evidence" value="ECO:0007669"/>
    <property type="project" value="TreeGrafter"/>
</dbReference>
<accession>A0A8S1YC55</accession>
<evidence type="ECO:0000256" key="2">
    <source>
        <dbReference type="ARBA" id="ARBA00010930"/>
    </source>
</evidence>
<evidence type="ECO:0000256" key="5">
    <source>
        <dbReference type="ARBA" id="ARBA00022516"/>
    </source>
</evidence>
<dbReference type="AlphaFoldDB" id="A0A8S1YC55"/>
<evidence type="ECO:0000256" key="12">
    <source>
        <dbReference type="RuleBase" id="RU000722"/>
    </source>
</evidence>
<keyword evidence="11 12" id="KW-0275">Fatty acid biosynthesis</keyword>
<sequence>MIRKLFSKTLPFIRPQFYINHIFDTQDQFKKFNRTSIESIKSSVNPLPSPSEEAGLYMEENEVDVRFLKVLKSFEKIDVKQVNWEGDLNKDLGLDSLERIALITSIEHEFTAIFEDRVFDNLKSLQDIKNQILKDDSAF</sequence>